<organism evidence="2 3">
    <name type="scientific">Lithospermum erythrorhizon</name>
    <name type="common">Purple gromwell</name>
    <name type="synonym">Lithospermum officinale var. erythrorhizon</name>
    <dbReference type="NCBI Taxonomy" id="34254"/>
    <lineage>
        <taxon>Eukaryota</taxon>
        <taxon>Viridiplantae</taxon>
        <taxon>Streptophyta</taxon>
        <taxon>Embryophyta</taxon>
        <taxon>Tracheophyta</taxon>
        <taxon>Spermatophyta</taxon>
        <taxon>Magnoliopsida</taxon>
        <taxon>eudicotyledons</taxon>
        <taxon>Gunneridae</taxon>
        <taxon>Pentapetalae</taxon>
        <taxon>asterids</taxon>
        <taxon>lamiids</taxon>
        <taxon>Boraginales</taxon>
        <taxon>Boraginaceae</taxon>
        <taxon>Boraginoideae</taxon>
        <taxon>Lithospermeae</taxon>
        <taxon>Lithospermum</taxon>
    </lineage>
</organism>
<dbReference type="EMBL" id="BAABME010018453">
    <property type="protein sequence ID" value="GAA0153866.1"/>
    <property type="molecule type" value="Genomic_DNA"/>
</dbReference>
<feature type="region of interest" description="Disordered" evidence="1">
    <location>
        <begin position="90"/>
        <end position="118"/>
    </location>
</feature>
<evidence type="ECO:0000313" key="2">
    <source>
        <dbReference type="EMBL" id="GAA0153866.1"/>
    </source>
</evidence>
<keyword evidence="3" id="KW-1185">Reference proteome</keyword>
<accession>A0AAV3PS23</accession>
<evidence type="ECO:0000256" key="1">
    <source>
        <dbReference type="SAM" id="MobiDB-lite"/>
    </source>
</evidence>
<proteinExistence type="predicted"/>
<reference evidence="2 3" key="1">
    <citation type="submission" date="2024-01" db="EMBL/GenBank/DDBJ databases">
        <title>The complete chloroplast genome sequence of Lithospermum erythrorhizon: insights into the phylogenetic relationship among Boraginaceae species and the maternal lineages of purple gromwells.</title>
        <authorList>
            <person name="Okada T."/>
            <person name="Watanabe K."/>
        </authorList>
    </citation>
    <scope>NUCLEOTIDE SEQUENCE [LARGE SCALE GENOMIC DNA]</scope>
</reference>
<evidence type="ECO:0000313" key="3">
    <source>
        <dbReference type="Proteomes" id="UP001454036"/>
    </source>
</evidence>
<gene>
    <name evidence="2" type="ORF">LIER_37756</name>
</gene>
<dbReference type="Proteomes" id="UP001454036">
    <property type="component" value="Unassembled WGS sequence"/>
</dbReference>
<protein>
    <submittedName>
        <fullName evidence="2">Uncharacterized protein</fullName>
    </submittedName>
</protein>
<dbReference type="AlphaFoldDB" id="A0AAV3PS23"/>
<name>A0AAV3PS23_LITER</name>
<comment type="caution">
    <text evidence="2">The sequence shown here is derived from an EMBL/GenBank/DDBJ whole genome shotgun (WGS) entry which is preliminary data.</text>
</comment>
<sequence length="360" mass="40663">MKKENLYLYNPFHLRRLEMKRLLQVAPIVDDTCKTQNPSSESVERVGSTETLLSPVEGNKYVEKNVENRFADTQLPDVENVYGEEVDATKKVSREGDGVNPSVKDTSDETSYKSAKTHSSIDPTVVEIMAGMRGVKSVKEAAVDSPIEEEVDDIVVVSYTTSKNRRRTRTSIAALEKKRVALAVGGVNEKANEEPEKVVDVEELEKLAEMRKAVKIEKVKVKRPSTNQAWGFVPKKRKRVVILEPKSPRRGDKFVVDDAAKSDEEVAAKVLRERSKVKLKVNDNRNRINNRRITKDVDDVPGWISVLKSMRLNGSLCVRGIFCQSGSYLRSPITIRPTLTFFKMQDYWELCLKLGLIGHN</sequence>